<reference evidence="1" key="1">
    <citation type="journal article" date="2021" name="PeerJ">
        <title>Extensive microbial diversity within the chicken gut microbiome revealed by metagenomics and culture.</title>
        <authorList>
            <person name="Gilroy R."/>
            <person name="Ravi A."/>
            <person name="Getino M."/>
            <person name="Pursley I."/>
            <person name="Horton D.L."/>
            <person name="Alikhan N.F."/>
            <person name="Baker D."/>
            <person name="Gharbi K."/>
            <person name="Hall N."/>
            <person name="Watson M."/>
            <person name="Adriaenssens E.M."/>
            <person name="Foster-Nyarko E."/>
            <person name="Jarju S."/>
            <person name="Secka A."/>
            <person name="Antonio M."/>
            <person name="Oren A."/>
            <person name="Chaudhuri R.R."/>
            <person name="La Ragione R."/>
            <person name="Hildebrand F."/>
            <person name="Pallen M.J."/>
        </authorList>
    </citation>
    <scope>NUCLEOTIDE SEQUENCE</scope>
    <source>
        <strain evidence="1">ChiGjej6B6-11269</strain>
    </source>
</reference>
<evidence type="ECO:0000313" key="1">
    <source>
        <dbReference type="EMBL" id="HJF66184.1"/>
    </source>
</evidence>
<accession>A0A9D2UXL2</accession>
<proteinExistence type="predicted"/>
<gene>
    <name evidence="1" type="ORF">K8U77_08760</name>
</gene>
<dbReference type="EMBL" id="DYWI01000169">
    <property type="protein sequence ID" value="HJF66184.1"/>
    <property type="molecule type" value="Genomic_DNA"/>
</dbReference>
<sequence length="60" mass="6907">MAIYPADEEEAALFASQQSPKHAYMAGKIISTPFWEHPIRPFGEKLTMRVKTNKHRAHLK</sequence>
<reference evidence="1" key="2">
    <citation type="submission" date="2021-09" db="EMBL/GenBank/DDBJ databases">
        <authorList>
            <person name="Gilroy R."/>
        </authorList>
    </citation>
    <scope>NUCLEOTIDE SEQUENCE</scope>
    <source>
        <strain evidence="1">ChiGjej6B6-11269</strain>
    </source>
</reference>
<dbReference type="Proteomes" id="UP000786989">
    <property type="component" value="Unassembled WGS sequence"/>
</dbReference>
<dbReference type="AlphaFoldDB" id="A0A9D2UXL2"/>
<name>A0A9D2UXL2_9ACTN</name>
<evidence type="ECO:0000313" key="2">
    <source>
        <dbReference type="Proteomes" id="UP000786989"/>
    </source>
</evidence>
<comment type="caution">
    <text evidence="1">The sequence shown here is derived from an EMBL/GenBank/DDBJ whole genome shotgun (WGS) entry which is preliminary data.</text>
</comment>
<protein>
    <submittedName>
        <fullName evidence="1">Uncharacterized protein</fullName>
    </submittedName>
</protein>
<organism evidence="1 2">
    <name type="scientific">Slackia equolifaciens</name>
    <dbReference type="NCBI Taxonomy" id="498718"/>
    <lineage>
        <taxon>Bacteria</taxon>
        <taxon>Bacillati</taxon>
        <taxon>Actinomycetota</taxon>
        <taxon>Coriobacteriia</taxon>
        <taxon>Eggerthellales</taxon>
        <taxon>Eggerthellaceae</taxon>
        <taxon>Slackia</taxon>
    </lineage>
</organism>